<feature type="compositionally biased region" description="Basic and acidic residues" evidence="1">
    <location>
        <begin position="297"/>
        <end position="308"/>
    </location>
</feature>
<feature type="compositionally biased region" description="Basic and acidic residues" evidence="1">
    <location>
        <begin position="254"/>
        <end position="267"/>
    </location>
</feature>
<keyword evidence="2" id="KW-0812">Transmembrane</keyword>
<evidence type="ECO:0000256" key="1">
    <source>
        <dbReference type="SAM" id="MobiDB-lite"/>
    </source>
</evidence>
<reference evidence="4" key="1">
    <citation type="submission" date="2019-03" db="EMBL/GenBank/DDBJ databases">
        <title>Snf2 controls pulcherriminic acid biosynthesis and connects pigmentation and antifungal activity of the yeast Metschnikowia pulcherrima.</title>
        <authorList>
            <person name="Gore-Lloyd D."/>
            <person name="Sumann I."/>
            <person name="Brachmann A.O."/>
            <person name="Schneeberger K."/>
            <person name="Ortiz-Merino R.A."/>
            <person name="Moreno-Beltran M."/>
            <person name="Schlaefli M."/>
            <person name="Kirner P."/>
            <person name="Santos Kron A."/>
            <person name="Wolfe K.H."/>
            <person name="Piel J."/>
            <person name="Ahrens C.H."/>
            <person name="Henk D."/>
            <person name="Freimoser F.M."/>
        </authorList>
    </citation>
    <scope>NUCLEOTIDE SEQUENCE [LARGE SCALE GENOMIC DNA]</scope>
    <source>
        <strain evidence="4">APC 1.2</strain>
    </source>
</reference>
<keyword evidence="2" id="KW-0472">Membrane</keyword>
<protein>
    <submittedName>
        <fullName evidence="3">Uncharacterized protein</fullName>
    </submittedName>
</protein>
<evidence type="ECO:0000256" key="2">
    <source>
        <dbReference type="SAM" id="Phobius"/>
    </source>
</evidence>
<feature type="compositionally biased region" description="Polar residues" evidence="1">
    <location>
        <begin position="226"/>
        <end position="237"/>
    </location>
</feature>
<feature type="region of interest" description="Disordered" evidence="1">
    <location>
        <begin position="142"/>
        <end position="324"/>
    </location>
</feature>
<feature type="compositionally biased region" description="Basic and acidic residues" evidence="1">
    <location>
        <begin position="173"/>
        <end position="187"/>
    </location>
</feature>
<keyword evidence="4" id="KW-1185">Reference proteome</keyword>
<accession>A0A4P6XPD6</accession>
<name>A0A4P6XPD6_9ASCO</name>
<feature type="transmembrane region" description="Helical" evidence="2">
    <location>
        <begin position="37"/>
        <end position="57"/>
    </location>
</feature>
<sequence length="339" mass="37917">MTTASKPNLHDSPSAKSPRVVFGYEVPDQYVEKGGPFLMGMLTTYALQVSAPIVLYYVSVVFQFLRVAFIWIAIPGIICWYTGIIDLQAPELQQAMNRVLDRLGQKPVKPQSSIEAHKIRKAEITKNFPKVSAPETIVEKVVEMQPESRSPRSRSPVRHLNVSERPPVSPMHAKPDLHPTLSPERRQSNLSPTINVRPFVAPIRDETQKSHTQPRIPQVKIPIPQRSDQSMLTSNRRFATPRGPKRYSTAKSAKPVEKPANSRRDSAESSSSVKSTLQEKPLPPLTKNSLPQNSAEIKLRDMTEKERSAQLARKNSITSEASVLGTRANYSKFVANVDK</sequence>
<feature type="transmembrane region" description="Helical" evidence="2">
    <location>
        <begin position="64"/>
        <end position="83"/>
    </location>
</feature>
<evidence type="ECO:0000313" key="4">
    <source>
        <dbReference type="Proteomes" id="UP000292447"/>
    </source>
</evidence>
<dbReference type="EMBL" id="CP034458">
    <property type="protein sequence ID" value="QBM88126.1"/>
    <property type="molecule type" value="Genomic_DNA"/>
</dbReference>
<organism evidence="3 4">
    <name type="scientific">Metschnikowia aff. pulcherrima</name>
    <dbReference type="NCBI Taxonomy" id="2163413"/>
    <lineage>
        <taxon>Eukaryota</taxon>
        <taxon>Fungi</taxon>
        <taxon>Dikarya</taxon>
        <taxon>Ascomycota</taxon>
        <taxon>Saccharomycotina</taxon>
        <taxon>Pichiomycetes</taxon>
        <taxon>Metschnikowiaceae</taxon>
        <taxon>Metschnikowia</taxon>
    </lineage>
</organism>
<gene>
    <name evidence="3" type="ORF">METSCH_C00890</name>
</gene>
<feature type="compositionally biased region" description="Polar residues" evidence="1">
    <location>
        <begin position="286"/>
        <end position="295"/>
    </location>
</feature>
<keyword evidence="2" id="KW-1133">Transmembrane helix</keyword>
<evidence type="ECO:0000313" key="3">
    <source>
        <dbReference type="EMBL" id="QBM88126.1"/>
    </source>
</evidence>
<dbReference type="Proteomes" id="UP000292447">
    <property type="component" value="Chromosome III"/>
</dbReference>
<proteinExistence type="predicted"/>
<dbReference type="AlphaFoldDB" id="A0A4P6XPD6"/>